<accession>A0ABP5SSG8</accession>
<gene>
    <name evidence="1" type="ORF">GCM10010246_19390</name>
</gene>
<name>A0ABP5SSG8_9ACTN</name>
<dbReference type="NCBIfam" id="NF045558">
    <property type="entry name" value="StsA_sacti_RiPP"/>
    <property type="match status" value="1"/>
</dbReference>
<organism evidence="1 2">
    <name type="scientific">Streptomyces cuspidosporus</name>
    <dbReference type="NCBI Taxonomy" id="66882"/>
    <lineage>
        <taxon>Bacteria</taxon>
        <taxon>Bacillati</taxon>
        <taxon>Actinomycetota</taxon>
        <taxon>Actinomycetes</taxon>
        <taxon>Kitasatosporales</taxon>
        <taxon>Streptomycetaceae</taxon>
        <taxon>Streptomyces</taxon>
    </lineage>
</organism>
<protein>
    <submittedName>
        <fullName evidence="1">Uncharacterized protein</fullName>
    </submittedName>
</protein>
<dbReference type="InterPro" id="IPR054672">
    <property type="entry name" value="StsA_sacti_RiPP"/>
</dbReference>
<proteinExistence type="predicted"/>
<dbReference type="GeneID" id="96748855"/>
<evidence type="ECO:0000313" key="1">
    <source>
        <dbReference type="EMBL" id="GAA2335498.1"/>
    </source>
</evidence>
<comment type="caution">
    <text evidence="1">The sequence shown here is derived from an EMBL/GenBank/DDBJ whole genome shotgun (WGS) entry which is preliminary data.</text>
</comment>
<dbReference type="RefSeq" id="WP_158080382.1">
    <property type="nucleotide sequence ID" value="NZ_BAAASD010000006.1"/>
</dbReference>
<evidence type="ECO:0000313" key="2">
    <source>
        <dbReference type="Proteomes" id="UP001500253"/>
    </source>
</evidence>
<reference evidence="2" key="1">
    <citation type="journal article" date="2019" name="Int. J. Syst. Evol. Microbiol.">
        <title>The Global Catalogue of Microorganisms (GCM) 10K type strain sequencing project: providing services to taxonomists for standard genome sequencing and annotation.</title>
        <authorList>
            <consortium name="The Broad Institute Genomics Platform"/>
            <consortium name="The Broad Institute Genome Sequencing Center for Infectious Disease"/>
            <person name="Wu L."/>
            <person name="Ma J."/>
        </authorList>
    </citation>
    <scope>NUCLEOTIDE SEQUENCE [LARGE SCALE GENOMIC DNA]</scope>
    <source>
        <strain evidence="2">JCM 4316</strain>
    </source>
</reference>
<keyword evidence="2" id="KW-1185">Reference proteome</keyword>
<dbReference type="Proteomes" id="UP001500253">
    <property type="component" value="Unassembled WGS sequence"/>
</dbReference>
<dbReference type="EMBL" id="BAAASD010000006">
    <property type="protein sequence ID" value="GAA2335498.1"/>
    <property type="molecule type" value="Genomic_DNA"/>
</dbReference>
<sequence length="45" mass="4710">MEKPAWVKPEMLPVEFGVELPCSCDCSGGAGAGSGNAESEQRLEI</sequence>